<dbReference type="AlphaFoldDB" id="D7CSA5"/>
<dbReference type="STRING" id="649638.Trad_0500"/>
<dbReference type="FunFam" id="3.40.1190.20:FF:000001">
    <property type="entry name" value="Phosphofructokinase"/>
    <property type="match status" value="1"/>
</dbReference>
<name>D7CSA5_TRURR</name>
<evidence type="ECO:0000256" key="5">
    <source>
        <dbReference type="ARBA" id="ARBA00022840"/>
    </source>
</evidence>
<accession>D7CSA5</accession>
<keyword evidence="4" id="KW-0418">Kinase</keyword>
<evidence type="ECO:0000259" key="7">
    <source>
        <dbReference type="Pfam" id="PF00294"/>
    </source>
</evidence>
<reference evidence="9" key="1">
    <citation type="submission" date="2010-05" db="EMBL/GenBank/DDBJ databases">
        <title>The complete genome of Truepera radiovictris DSM 17093.</title>
        <authorList>
            <consortium name="US DOE Joint Genome Institute (JGI-PGF)"/>
            <person name="Lucas S."/>
            <person name="Copeland A."/>
            <person name="Lapidus A."/>
            <person name="Glavina del Rio T."/>
            <person name="Dalin E."/>
            <person name="Tice H."/>
            <person name="Bruce D."/>
            <person name="Goodwin L."/>
            <person name="Pitluck S."/>
            <person name="Kyrpides N."/>
            <person name="Mavromatis K."/>
            <person name="Ovchinnikova G."/>
            <person name="Munk A.C."/>
            <person name="Detter J.C."/>
            <person name="Han C."/>
            <person name="Tapia R."/>
            <person name="Land M."/>
            <person name="Hauser L."/>
            <person name="Markowitz V."/>
            <person name="Cheng J.-F."/>
            <person name="Hugenholtz P."/>
            <person name="Woyke T."/>
            <person name="Wu D."/>
            <person name="Tindall B."/>
            <person name="Pomrenke H.G."/>
            <person name="Brambilla E."/>
            <person name="Klenk H.-P."/>
            <person name="Eisen J.A."/>
        </authorList>
    </citation>
    <scope>NUCLEOTIDE SEQUENCE [LARGE SCALE GENOMIC DNA]</scope>
    <source>
        <strain evidence="9">DSM 17093 / CIP 108686 / LMG 22925 / RQ-24</strain>
    </source>
</reference>
<dbReference type="eggNOG" id="COG1105">
    <property type="taxonomic scope" value="Bacteria"/>
</dbReference>
<dbReference type="SUPFAM" id="SSF53613">
    <property type="entry name" value="Ribokinase-like"/>
    <property type="match status" value="1"/>
</dbReference>
<dbReference type="GO" id="GO:0005829">
    <property type="term" value="C:cytosol"/>
    <property type="evidence" value="ECO:0007669"/>
    <property type="project" value="TreeGrafter"/>
</dbReference>
<dbReference type="CDD" id="cd01164">
    <property type="entry name" value="FruK_PfkB_like"/>
    <property type="match status" value="1"/>
</dbReference>
<protein>
    <submittedName>
        <fullName evidence="8">1-phosphofructokinase</fullName>
    </submittedName>
</protein>
<dbReference type="Proteomes" id="UP000000379">
    <property type="component" value="Chromosome"/>
</dbReference>
<dbReference type="RefSeq" id="WP_013177017.1">
    <property type="nucleotide sequence ID" value="NC_014221.1"/>
</dbReference>
<dbReference type="EMBL" id="CP002049">
    <property type="protein sequence ID" value="ADI13637.1"/>
    <property type="molecule type" value="Genomic_DNA"/>
</dbReference>
<dbReference type="GO" id="GO:0016052">
    <property type="term" value="P:carbohydrate catabolic process"/>
    <property type="evidence" value="ECO:0007669"/>
    <property type="project" value="UniProtKB-ARBA"/>
</dbReference>
<feature type="domain" description="Carbohydrate kinase PfkB" evidence="7">
    <location>
        <begin position="12"/>
        <end position="289"/>
    </location>
</feature>
<dbReference type="GO" id="GO:0005524">
    <property type="term" value="F:ATP binding"/>
    <property type="evidence" value="ECO:0007669"/>
    <property type="project" value="UniProtKB-KW"/>
</dbReference>
<evidence type="ECO:0000256" key="1">
    <source>
        <dbReference type="ARBA" id="ARBA00010688"/>
    </source>
</evidence>
<proteinExistence type="inferred from homology"/>
<keyword evidence="5" id="KW-0067">ATP-binding</keyword>
<dbReference type="PANTHER" id="PTHR46566:SF2">
    <property type="entry name" value="ATP-DEPENDENT 6-PHOSPHOFRUCTOKINASE ISOZYME 2"/>
    <property type="match status" value="1"/>
</dbReference>
<dbReference type="Gene3D" id="3.40.1190.20">
    <property type="match status" value="1"/>
</dbReference>
<comment type="similarity">
    <text evidence="1">Belongs to the carbohydrate kinase PfkB family.</text>
</comment>
<keyword evidence="3" id="KW-0547">Nucleotide-binding</keyword>
<dbReference type="GO" id="GO:0044281">
    <property type="term" value="P:small molecule metabolic process"/>
    <property type="evidence" value="ECO:0007669"/>
    <property type="project" value="UniProtKB-ARBA"/>
</dbReference>
<dbReference type="PIRSF" id="PIRSF000535">
    <property type="entry name" value="1PFK/6PFK/LacC"/>
    <property type="match status" value="1"/>
</dbReference>
<organism evidence="8 9">
    <name type="scientific">Truepera radiovictrix (strain DSM 17093 / CIP 108686 / LMG 22925 / RQ-24)</name>
    <dbReference type="NCBI Taxonomy" id="649638"/>
    <lineage>
        <taxon>Bacteria</taxon>
        <taxon>Thermotogati</taxon>
        <taxon>Deinococcota</taxon>
        <taxon>Deinococci</taxon>
        <taxon>Trueperales</taxon>
        <taxon>Trueperaceae</taxon>
        <taxon>Truepera</taxon>
    </lineage>
</organism>
<evidence type="ECO:0000256" key="2">
    <source>
        <dbReference type="ARBA" id="ARBA00022679"/>
    </source>
</evidence>
<evidence type="ECO:0000256" key="6">
    <source>
        <dbReference type="PIRNR" id="PIRNR000535"/>
    </source>
</evidence>
<dbReference type="InterPro" id="IPR002139">
    <property type="entry name" value="Ribo/fructo_kinase"/>
</dbReference>
<evidence type="ECO:0000313" key="9">
    <source>
        <dbReference type="Proteomes" id="UP000000379"/>
    </source>
</evidence>
<gene>
    <name evidence="8" type="ordered locus">Trad_0500</name>
</gene>
<evidence type="ECO:0000256" key="4">
    <source>
        <dbReference type="ARBA" id="ARBA00022777"/>
    </source>
</evidence>
<dbReference type="PANTHER" id="PTHR46566">
    <property type="entry name" value="1-PHOSPHOFRUCTOKINASE-RELATED"/>
    <property type="match status" value="1"/>
</dbReference>
<sequence>MIHTVTANPALDLTYRVTELKLDDKLRATAVFRAPGGNGVNVSRVAARLGHPTVAMGLVGGRAGDEFKELLKEEHVRTWFTQQSGTTRTNAIIQDDHAQQLRVSGPGPEASPEETAMLRSSIFELRAPDFLVLSGSLQRGMPEDFYTDVIAEAKRQGVKVAADIDKELAQVVAAGVELIKPNQYELERLTGLRVTDIGSAVAAAERALAQGAKAVLASLGAQGAVLVTEGGAWQGVPPKVKADSAVGAGDSLLGGALVALAEGEGWEAALRLGVACGAATATTPGTDLCHKPTVEALLPQVVVTAL</sequence>
<dbReference type="NCBIfam" id="TIGR03168">
    <property type="entry name" value="1-PFK"/>
    <property type="match status" value="1"/>
</dbReference>
<dbReference type="InterPro" id="IPR017583">
    <property type="entry name" value="Tagatose/fructose_Pkinase"/>
</dbReference>
<keyword evidence="2 6" id="KW-0808">Transferase</keyword>
<dbReference type="InterPro" id="IPR029056">
    <property type="entry name" value="Ribokinase-like"/>
</dbReference>
<reference evidence="8 9" key="2">
    <citation type="journal article" date="2011" name="Stand. Genomic Sci.">
        <title>Complete genome sequence of Truepera radiovictrix type strain (RQ-24).</title>
        <authorList>
            <person name="Ivanova N."/>
            <person name="Rohde C."/>
            <person name="Munk C."/>
            <person name="Nolan M."/>
            <person name="Lucas S."/>
            <person name="Del Rio T.G."/>
            <person name="Tice H."/>
            <person name="Deshpande S."/>
            <person name="Cheng J.F."/>
            <person name="Tapia R."/>
            <person name="Han C."/>
            <person name="Goodwin L."/>
            <person name="Pitluck S."/>
            <person name="Liolios K."/>
            <person name="Mavromatis K."/>
            <person name="Mikhailova N."/>
            <person name="Pati A."/>
            <person name="Chen A."/>
            <person name="Palaniappan K."/>
            <person name="Land M."/>
            <person name="Hauser L."/>
            <person name="Chang Y.J."/>
            <person name="Jeffries C.D."/>
            <person name="Brambilla E."/>
            <person name="Rohde M."/>
            <person name="Goker M."/>
            <person name="Tindall B.J."/>
            <person name="Woyke T."/>
            <person name="Bristow J."/>
            <person name="Eisen J.A."/>
            <person name="Markowitz V."/>
            <person name="Hugenholtz P."/>
            <person name="Kyrpides N.C."/>
            <person name="Klenk H.P."/>
            <person name="Lapidus A."/>
        </authorList>
    </citation>
    <scope>NUCLEOTIDE SEQUENCE [LARGE SCALE GENOMIC DNA]</scope>
    <source>
        <strain evidence="9">DSM 17093 / CIP 108686 / LMG 22925 / RQ-24</strain>
    </source>
</reference>
<dbReference type="OrthoDB" id="9801219at2"/>
<keyword evidence="9" id="KW-1185">Reference proteome</keyword>
<dbReference type="InterPro" id="IPR011611">
    <property type="entry name" value="PfkB_dom"/>
</dbReference>
<dbReference type="KEGG" id="tra:Trad_0500"/>
<dbReference type="Pfam" id="PF00294">
    <property type="entry name" value="PfkB"/>
    <property type="match status" value="1"/>
</dbReference>
<dbReference type="PRINTS" id="PR00990">
    <property type="entry name" value="RIBOKINASE"/>
</dbReference>
<evidence type="ECO:0000256" key="3">
    <source>
        <dbReference type="ARBA" id="ARBA00022741"/>
    </source>
</evidence>
<dbReference type="HOGENOM" id="CLU_050013_1_0_0"/>
<dbReference type="GO" id="GO:0008443">
    <property type="term" value="F:phosphofructokinase activity"/>
    <property type="evidence" value="ECO:0007669"/>
    <property type="project" value="TreeGrafter"/>
</dbReference>
<evidence type="ECO:0000313" key="8">
    <source>
        <dbReference type="EMBL" id="ADI13637.1"/>
    </source>
</evidence>